<dbReference type="InterPro" id="IPR036398">
    <property type="entry name" value="CA_dom_sf"/>
</dbReference>
<keyword evidence="5" id="KW-0336">GPI-anchor</keyword>
<organism evidence="15 16">
    <name type="scientific">Erpetoichthys calabaricus</name>
    <name type="common">Rope fish</name>
    <name type="synonym">Calamoichthys calabaricus</name>
    <dbReference type="NCBI Taxonomy" id="27687"/>
    <lineage>
        <taxon>Eukaryota</taxon>
        <taxon>Metazoa</taxon>
        <taxon>Chordata</taxon>
        <taxon>Craniata</taxon>
        <taxon>Vertebrata</taxon>
        <taxon>Euteleostomi</taxon>
        <taxon>Actinopterygii</taxon>
        <taxon>Polypteriformes</taxon>
        <taxon>Polypteridae</taxon>
        <taxon>Erpetoichthys</taxon>
    </lineage>
</organism>
<feature type="domain" description="Alpha-carbonic anhydrase" evidence="14">
    <location>
        <begin position="18"/>
        <end position="260"/>
    </location>
</feature>
<dbReference type="Gene3D" id="3.10.200.10">
    <property type="entry name" value="Alpha carbonic anhydrase"/>
    <property type="match status" value="1"/>
</dbReference>
<dbReference type="InterPro" id="IPR018338">
    <property type="entry name" value="Carbonic_anhydrase_a-class_CS"/>
</dbReference>
<dbReference type="PROSITE" id="PS00162">
    <property type="entry name" value="ALPHA_CA_1"/>
    <property type="match status" value="1"/>
</dbReference>
<evidence type="ECO:0000256" key="2">
    <source>
        <dbReference type="ARBA" id="ARBA00010718"/>
    </source>
</evidence>
<dbReference type="InterPro" id="IPR023561">
    <property type="entry name" value="Carbonic_anhydrase_a-class"/>
</dbReference>
<comment type="subunit">
    <text evidence="3">Interacts with SLC4A4.</text>
</comment>
<gene>
    <name evidence="15" type="primary">LOC114655622</name>
</gene>
<keyword evidence="6 13" id="KW-0479">Metal-binding</keyword>
<reference evidence="15" key="1">
    <citation type="submission" date="2021-06" db="EMBL/GenBank/DDBJ databases">
        <authorList>
            <consortium name="Wellcome Sanger Institute Data Sharing"/>
        </authorList>
    </citation>
    <scope>NUCLEOTIDE SEQUENCE [LARGE SCALE GENOMIC DNA]</scope>
</reference>
<evidence type="ECO:0000256" key="4">
    <source>
        <dbReference type="ARBA" id="ARBA00022475"/>
    </source>
</evidence>
<dbReference type="AlphaFoldDB" id="A0A8C4S5T8"/>
<comment type="catalytic activity">
    <reaction evidence="12">
        <text>hydrogencarbonate + H(+) = CO2 + H2O</text>
        <dbReference type="Rhea" id="RHEA:10748"/>
        <dbReference type="ChEBI" id="CHEBI:15377"/>
        <dbReference type="ChEBI" id="CHEBI:15378"/>
        <dbReference type="ChEBI" id="CHEBI:16526"/>
        <dbReference type="ChEBI" id="CHEBI:17544"/>
        <dbReference type="EC" id="4.2.1.1"/>
    </reaction>
    <physiologicalReaction direction="left-to-right" evidence="12">
        <dbReference type="Rhea" id="RHEA:10749"/>
    </physiologicalReaction>
    <physiologicalReaction direction="right-to-left" evidence="12">
        <dbReference type="Rhea" id="RHEA:10750"/>
    </physiologicalReaction>
</comment>
<comment type="function">
    <text evidence="11">Catalyzes the reversible hydration of carbon dioxide into bicarbonate and protons and thus is essential to maintaining intracellular and extracellular pH. May stimulate the sodium/bicarbonate transporter activity of SLC4A4 that acts in pH homeostasis. It is essential for acid overload removal from the retina and retina epithelium, and acid release in the choriocapillaris in the choroid.</text>
</comment>
<dbReference type="InterPro" id="IPR001148">
    <property type="entry name" value="CA_dom"/>
</dbReference>
<comment type="cofactor">
    <cofactor evidence="13">
        <name>Zn(2+)</name>
        <dbReference type="ChEBI" id="CHEBI:29105"/>
    </cofactor>
</comment>
<dbReference type="PANTHER" id="PTHR18952">
    <property type="entry name" value="CARBONIC ANHYDRASE"/>
    <property type="match status" value="1"/>
</dbReference>
<proteinExistence type="inferred from homology"/>
<evidence type="ECO:0000256" key="10">
    <source>
        <dbReference type="ARBA" id="ARBA00023288"/>
    </source>
</evidence>
<keyword evidence="8" id="KW-0325">Glycoprotein</keyword>
<keyword evidence="9 13" id="KW-0456">Lyase</keyword>
<dbReference type="Pfam" id="PF00194">
    <property type="entry name" value="Carb_anhydrase"/>
    <property type="match status" value="1"/>
</dbReference>
<dbReference type="FunFam" id="3.10.200.10:FF:000003">
    <property type="entry name" value="Carbonic anhydrase 12"/>
    <property type="match status" value="1"/>
</dbReference>
<keyword evidence="4" id="KW-1003">Cell membrane</keyword>
<name>A0A8C4S5T8_ERPCA</name>
<comment type="subcellular location">
    <subcellularLocation>
        <location evidence="1">Cell membrane</location>
        <topology evidence="1">Lipid-anchor</topology>
        <topology evidence="1">GPI-anchor</topology>
    </subcellularLocation>
</comment>
<reference evidence="15" key="2">
    <citation type="submission" date="2025-08" db="UniProtKB">
        <authorList>
            <consortium name="Ensembl"/>
        </authorList>
    </citation>
    <scope>IDENTIFICATION</scope>
</reference>
<keyword evidence="10" id="KW-0449">Lipoprotein</keyword>
<keyword evidence="16" id="KW-1185">Reference proteome</keyword>
<dbReference type="EC" id="4.2.1.1" evidence="13"/>
<evidence type="ECO:0000256" key="12">
    <source>
        <dbReference type="ARBA" id="ARBA00049061"/>
    </source>
</evidence>
<dbReference type="Ensembl" id="ENSECRT00000012204.1">
    <property type="protein sequence ID" value="ENSECRP00000012007.1"/>
    <property type="gene ID" value="ENSECRG00000008008.1"/>
</dbReference>
<dbReference type="GO" id="GO:0004089">
    <property type="term" value="F:carbonate dehydratase activity"/>
    <property type="evidence" value="ECO:0007669"/>
    <property type="project" value="UniProtKB-UniRule"/>
</dbReference>
<dbReference type="PANTHER" id="PTHR18952:SF95">
    <property type="entry name" value="CARBONIC ANHYDRASE 4"/>
    <property type="match status" value="1"/>
</dbReference>
<accession>A0A8C4S5T8</accession>
<keyword evidence="7 13" id="KW-0862">Zinc</keyword>
<keyword evidence="5" id="KW-0472">Membrane</keyword>
<evidence type="ECO:0000256" key="7">
    <source>
        <dbReference type="ARBA" id="ARBA00022833"/>
    </source>
</evidence>
<evidence type="ECO:0000313" key="16">
    <source>
        <dbReference type="Proteomes" id="UP000694620"/>
    </source>
</evidence>
<protein>
    <recommendedName>
        <fullName evidence="13">Carbonic anhydrase</fullName>
        <ecNumber evidence="13">4.2.1.1</ecNumber>
    </recommendedName>
</protein>
<evidence type="ECO:0000256" key="6">
    <source>
        <dbReference type="ARBA" id="ARBA00022723"/>
    </source>
</evidence>
<dbReference type="GO" id="GO:0098552">
    <property type="term" value="C:side of membrane"/>
    <property type="evidence" value="ECO:0007669"/>
    <property type="project" value="UniProtKB-KW"/>
</dbReference>
<dbReference type="PROSITE" id="PS51144">
    <property type="entry name" value="ALPHA_CA_2"/>
    <property type="match status" value="1"/>
</dbReference>
<evidence type="ECO:0000259" key="14">
    <source>
        <dbReference type="PROSITE" id="PS51144"/>
    </source>
</evidence>
<evidence type="ECO:0000256" key="11">
    <source>
        <dbReference type="ARBA" id="ARBA00045603"/>
    </source>
</evidence>
<evidence type="ECO:0000313" key="15">
    <source>
        <dbReference type="Ensembl" id="ENSECRP00000012007.1"/>
    </source>
</evidence>
<sequence length="284" mass="32152">MEQMKTSIIRTFVLSPAGNWCYQSQYSCNDTWCAGKKQSPVNIVTHKTVYSPGLKPFIFEGYDHTLDLLLQNTGYSVQVNLPSTLKIKGSDFSTTYKAVQLHLHWGSEKEPGSEHLLDGEQYSMELHIVHMKEKYKSIDEAKNDSAGLAVLGFLYEVTEMLWFFFVLFISGQNTTVRNVQLSHLLLNPDEMLSYYRYNGSLTTPDCSEAVTWTVFTKPIGLSSTQLTAFTGNLLSESGKVMQGNFRPVQKLYGRTVYQSNSRTLFTDFTTLSVTVALGFLTWPY</sequence>
<evidence type="ECO:0000256" key="9">
    <source>
        <dbReference type="ARBA" id="ARBA00023239"/>
    </source>
</evidence>
<dbReference type="SMART" id="SM01057">
    <property type="entry name" value="Carb_anhydrase"/>
    <property type="match status" value="1"/>
</dbReference>
<comment type="function">
    <text evidence="13">Reversible hydration of carbon dioxide.</text>
</comment>
<dbReference type="Proteomes" id="UP000694620">
    <property type="component" value="Chromosome 8"/>
</dbReference>
<dbReference type="GO" id="GO:0005886">
    <property type="term" value="C:plasma membrane"/>
    <property type="evidence" value="ECO:0007669"/>
    <property type="project" value="UniProtKB-SubCell"/>
</dbReference>
<dbReference type="GeneTree" id="ENSGT00940000155690"/>
<evidence type="ECO:0000256" key="5">
    <source>
        <dbReference type="ARBA" id="ARBA00022622"/>
    </source>
</evidence>
<evidence type="ECO:0000256" key="8">
    <source>
        <dbReference type="ARBA" id="ARBA00023180"/>
    </source>
</evidence>
<evidence type="ECO:0000256" key="1">
    <source>
        <dbReference type="ARBA" id="ARBA00004609"/>
    </source>
</evidence>
<evidence type="ECO:0000256" key="3">
    <source>
        <dbReference type="ARBA" id="ARBA00011736"/>
    </source>
</evidence>
<evidence type="ECO:0000256" key="13">
    <source>
        <dbReference type="RuleBase" id="RU367011"/>
    </source>
</evidence>
<dbReference type="GO" id="GO:0008270">
    <property type="term" value="F:zinc ion binding"/>
    <property type="evidence" value="ECO:0007669"/>
    <property type="project" value="UniProtKB-UniRule"/>
</dbReference>
<dbReference type="SUPFAM" id="SSF51069">
    <property type="entry name" value="Carbonic anhydrase"/>
    <property type="match status" value="1"/>
</dbReference>
<reference evidence="15" key="3">
    <citation type="submission" date="2025-09" db="UniProtKB">
        <authorList>
            <consortium name="Ensembl"/>
        </authorList>
    </citation>
    <scope>IDENTIFICATION</scope>
</reference>
<comment type="similarity">
    <text evidence="2 13">Belongs to the alpha-carbonic anhydrase family.</text>
</comment>